<evidence type="ECO:0000313" key="5">
    <source>
        <dbReference type="EMBL" id="KAH0457229.1"/>
    </source>
</evidence>
<dbReference type="EMBL" id="JAGFBR010000013">
    <property type="protein sequence ID" value="KAH0457229.1"/>
    <property type="molecule type" value="Genomic_DNA"/>
</dbReference>
<dbReference type="GO" id="GO:0008234">
    <property type="term" value="F:cysteine-type peptidase activity"/>
    <property type="evidence" value="ECO:0007669"/>
    <property type="project" value="InterPro"/>
</dbReference>
<dbReference type="Pfam" id="PF02902">
    <property type="entry name" value="Peptidase_C48"/>
    <property type="match status" value="1"/>
</dbReference>
<name>A0AAV7G5T3_DENCH</name>
<dbReference type="PROSITE" id="PS50600">
    <property type="entry name" value="ULP_PROTEASE"/>
    <property type="match status" value="1"/>
</dbReference>
<gene>
    <name evidence="5" type="ORF">IEQ34_015136</name>
</gene>
<organism evidence="5 6">
    <name type="scientific">Dendrobium chrysotoxum</name>
    <name type="common">Orchid</name>
    <dbReference type="NCBI Taxonomy" id="161865"/>
    <lineage>
        <taxon>Eukaryota</taxon>
        <taxon>Viridiplantae</taxon>
        <taxon>Streptophyta</taxon>
        <taxon>Embryophyta</taxon>
        <taxon>Tracheophyta</taxon>
        <taxon>Spermatophyta</taxon>
        <taxon>Magnoliopsida</taxon>
        <taxon>Liliopsida</taxon>
        <taxon>Asparagales</taxon>
        <taxon>Orchidaceae</taxon>
        <taxon>Epidendroideae</taxon>
        <taxon>Malaxideae</taxon>
        <taxon>Dendrobiinae</taxon>
        <taxon>Dendrobium</taxon>
    </lineage>
</organism>
<dbReference type="SUPFAM" id="SSF54001">
    <property type="entry name" value="Cysteine proteinases"/>
    <property type="match status" value="1"/>
</dbReference>
<accession>A0AAV7G5T3</accession>
<dbReference type="Proteomes" id="UP000775213">
    <property type="component" value="Unassembled WGS sequence"/>
</dbReference>
<evidence type="ECO:0000313" key="6">
    <source>
        <dbReference type="Proteomes" id="UP000775213"/>
    </source>
</evidence>
<feature type="domain" description="Ubiquitin-like protease family profile" evidence="4">
    <location>
        <begin position="1"/>
        <end position="94"/>
    </location>
</feature>
<dbReference type="GO" id="GO:0006508">
    <property type="term" value="P:proteolysis"/>
    <property type="evidence" value="ECO:0007669"/>
    <property type="project" value="UniProtKB-KW"/>
</dbReference>
<evidence type="ECO:0000256" key="3">
    <source>
        <dbReference type="ARBA" id="ARBA00022801"/>
    </source>
</evidence>
<keyword evidence="3" id="KW-0378">Hydrolase</keyword>
<dbReference type="Gene3D" id="3.40.395.10">
    <property type="entry name" value="Adenoviral Proteinase, Chain A"/>
    <property type="match status" value="1"/>
</dbReference>
<reference evidence="5 6" key="1">
    <citation type="journal article" date="2021" name="Hortic Res">
        <title>Chromosome-scale assembly of the Dendrobium chrysotoxum genome enhances the understanding of orchid evolution.</title>
        <authorList>
            <person name="Zhang Y."/>
            <person name="Zhang G.Q."/>
            <person name="Zhang D."/>
            <person name="Liu X.D."/>
            <person name="Xu X.Y."/>
            <person name="Sun W.H."/>
            <person name="Yu X."/>
            <person name="Zhu X."/>
            <person name="Wang Z.W."/>
            <person name="Zhao X."/>
            <person name="Zhong W.Y."/>
            <person name="Chen H."/>
            <person name="Yin W.L."/>
            <person name="Huang T."/>
            <person name="Niu S.C."/>
            <person name="Liu Z.J."/>
        </authorList>
    </citation>
    <scope>NUCLEOTIDE SEQUENCE [LARGE SCALE GENOMIC DNA]</scope>
    <source>
        <strain evidence="5">Lindl</strain>
    </source>
</reference>
<proteinExistence type="inferred from homology"/>
<evidence type="ECO:0000256" key="1">
    <source>
        <dbReference type="ARBA" id="ARBA00005234"/>
    </source>
</evidence>
<comment type="caution">
    <text evidence="5">The sequence shown here is derived from an EMBL/GenBank/DDBJ whole genome shotgun (WGS) entry which is preliminary data.</text>
</comment>
<dbReference type="InterPro" id="IPR038765">
    <property type="entry name" value="Papain-like_cys_pep_sf"/>
</dbReference>
<keyword evidence="2" id="KW-0645">Protease</keyword>
<sequence length="118" mass="14103">MYQIFLYVSCLHWVYLHAYSQFEMNTKMYVNHINRDSIQGFNLLLLPINYLYQEKDSSFDYDIWQWSIQTVTGVPIQTNSIDCGMFICKYMEAIVQHEKFDSGQHKDWQEKMPNSGPN</sequence>
<protein>
    <recommendedName>
        <fullName evidence="4">Ubiquitin-like protease family profile domain-containing protein</fullName>
    </recommendedName>
</protein>
<dbReference type="AlphaFoldDB" id="A0AAV7G5T3"/>
<dbReference type="InterPro" id="IPR003653">
    <property type="entry name" value="Peptidase_C48_C"/>
</dbReference>
<keyword evidence="6" id="KW-1185">Reference proteome</keyword>
<evidence type="ECO:0000259" key="4">
    <source>
        <dbReference type="PROSITE" id="PS50600"/>
    </source>
</evidence>
<evidence type="ECO:0000256" key="2">
    <source>
        <dbReference type="ARBA" id="ARBA00022670"/>
    </source>
</evidence>
<comment type="similarity">
    <text evidence="1">Belongs to the peptidase C48 family.</text>
</comment>